<accession>A0A0F9N4S8</accession>
<evidence type="ECO:0000313" key="2">
    <source>
        <dbReference type="EMBL" id="KKN12989.1"/>
    </source>
</evidence>
<name>A0A0F9N4S8_9ZZZZ</name>
<organism evidence="2">
    <name type="scientific">marine sediment metagenome</name>
    <dbReference type="NCBI Taxonomy" id="412755"/>
    <lineage>
        <taxon>unclassified sequences</taxon>
        <taxon>metagenomes</taxon>
        <taxon>ecological metagenomes</taxon>
    </lineage>
</organism>
<reference evidence="2" key="1">
    <citation type="journal article" date="2015" name="Nature">
        <title>Complex archaea that bridge the gap between prokaryotes and eukaryotes.</title>
        <authorList>
            <person name="Spang A."/>
            <person name="Saw J.H."/>
            <person name="Jorgensen S.L."/>
            <person name="Zaremba-Niedzwiedzka K."/>
            <person name="Martijn J."/>
            <person name="Lind A.E."/>
            <person name="van Eijk R."/>
            <person name="Schleper C."/>
            <person name="Guy L."/>
            <person name="Ettema T.J."/>
        </authorList>
    </citation>
    <scope>NUCLEOTIDE SEQUENCE</scope>
</reference>
<dbReference type="EMBL" id="LAZR01003972">
    <property type="protein sequence ID" value="KKN12989.1"/>
    <property type="molecule type" value="Genomic_DNA"/>
</dbReference>
<feature type="compositionally biased region" description="Basic and acidic residues" evidence="1">
    <location>
        <begin position="154"/>
        <end position="165"/>
    </location>
</feature>
<comment type="caution">
    <text evidence="2">The sequence shown here is derived from an EMBL/GenBank/DDBJ whole genome shotgun (WGS) entry which is preliminary data.</text>
</comment>
<feature type="region of interest" description="Disordered" evidence="1">
    <location>
        <begin position="141"/>
        <end position="165"/>
    </location>
</feature>
<protein>
    <submittedName>
        <fullName evidence="2">Uncharacterized protein</fullName>
    </submittedName>
</protein>
<sequence length="267" mass="30330">MAHIIAQETGQGQFYVTALSRRSELVLGSTERKEAKRFESEKDAQDALDRTPSPTESARIVELMGPDGPYRPTSPLGHVLQACENKRIESLGQLRSALPKDVSQSLNDDDLWALVKRQTELLLEWPWTIDLLLMVRHIETEHRKSGQSRNRHAHAAERDPETREVIRPRKVDKHSHDDDLDRLRKEVREMATATKKPKAKAREKKEKVLHDCHCGCGGTTFANFQPGHDARIYGILRKISKGDKDAKLPKVLTDNKELCAAMKEKAH</sequence>
<proteinExistence type="predicted"/>
<dbReference type="AlphaFoldDB" id="A0A0F9N4S8"/>
<evidence type="ECO:0000256" key="1">
    <source>
        <dbReference type="SAM" id="MobiDB-lite"/>
    </source>
</evidence>
<gene>
    <name evidence="2" type="ORF">LCGC14_1011110</name>
</gene>
<feature type="region of interest" description="Disordered" evidence="1">
    <location>
        <begin position="30"/>
        <end position="55"/>
    </location>
</feature>
<feature type="compositionally biased region" description="Basic and acidic residues" evidence="1">
    <location>
        <begin position="30"/>
        <end position="49"/>
    </location>
</feature>